<dbReference type="SUPFAM" id="SSF109709">
    <property type="entry name" value="KorB DNA-binding domain-like"/>
    <property type="match status" value="1"/>
</dbReference>
<keyword evidence="6" id="KW-1185">Reference proteome</keyword>
<keyword evidence="2" id="KW-0159">Chromosome partition</keyword>
<dbReference type="InterPro" id="IPR003115">
    <property type="entry name" value="ParB_N"/>
</dbReference>
<dbReference type="NCBIfam" id="TIGR00180">
    <property type="entry name" value="parB_part"/>
    <property type="match status" value="1"/>
</dbReference>
<dbReference type="GO" id="GO:0045881">
    <property type="term" value="P:positive regulation of sporulation resulting in formation of a cellular spore"/>
    <property type="evidence" value="ECO:0007669"/>
    <property type="project" value="TreeGrafter"/>
</dbReference>
<organism evidence="5 6">
    <name type="scientific">Gleimia europaea ACS-120-V-Col10b</name>
    <dbReference type="NCBI Taxonomy" id="883069"/>
    <lineage>
        <taxon>Bacteria</taxon>
        <taxon>Bacillati</taxon>
        <taxon>Actinomycetota</taxon>
        <taxon>Actinomycetes</taxon>
        <taxon>Actinomycetales</taxon>
        <taxon>Actinomycetaceae</taxon>
        <taxon>Gleimia</taxon>
    </lineage>
</organism>
<evidence type="ECO:0000256" key="3">
    <source>
        <dbReference type="SAM" id="MobiDB-lite"/>
    </source>
</evidence>
<feature type="compositionally biased region" description="Low complexity" evidence="3">
    <location>
        <begin position="76"/>
        <end position="88"/>
    </location>
</feature>
<dbReference type="OrthoDB" id="9802051at2"/>
<sequence>MAANERRALGRGLGSLIPERDAIVSRETISREESVGRPSDLFFAGGSGKDSGERRSQSLSADLLKPTPRKGRPTRSKSSSAKGATKSDAAVDARSKRSTKGASSSKKSSRKGSLADSVKVGRNQDGSEPAGDAGTKKRPLFADIIPEDPGTANTEATVASGESEFAGKETVTADLEAAAATQRGVSEASGSLEAQGGATEDGAASDDLVQVPGVYFALIDVDLVVPNPKQPREIFDEFELAELSESIKEIGVLQPIVVREIDGTTQRYQEAVEQRKAEGVDKLPKFELIMGERRLRASKLAGAETIPAIVRNTEDDELLREALVENLHRTQLNPIEEANAYAQLMSDFGYTQQELSERIKRSRPQIANSLRLLKLPPSVQRKLAAGVLSAGHARALLALPNIAQMDALADRIVAEGLSVRTTEEIVALGEVSTVAAKKSAKRIARPLSENASSVVERLTDLLDTRVTVVEGKHKGRISIEYAGPEDLERITQVIANLRG</sequence>
<evidence type="ECO:0000256" key="2">
    <source>
        <dbReference type="ARBA" id="ARBA00022829"/>
    </source>
</evidence>
<proteinExistence type="inferred from homology"/>
<dbReference type="SUPFAM" id="SSF110849">
    <property type="entry name" value="ParB/Sulfiredoxin"/>
    <property type="match status" value="1"/>
</dbReference>
<dbReference type="EMBL" id="AGWN01000001">
    <property type="protein sequence ID" value="EPD31334.1"/>
    <property type="molecule type" value="Genomic_DNA"/>
</dbReference>
<dbReference type="PANTHER" id="PTHR33375:SF1">
    <property type="entry name" value="CHROMOSOME-PARTITIONING PROTEIN PARB-RELATED"/>
    <property type="match status" value="1"/>
</dbReference>
<gene>
    <name evidence="5" type="ORF">HMPREF9238_01102</name>
</gene>
<dbReference type="Proteomes" id="UP000014387">
    <property type="component" value="Unassembled WGS sequence"/>
</dbReference>
<dbReference type="GO" id="GO:0003677">
    <property type="term" value="F:DNA binding"/>
    <property type="evidence" value="ECO:0007669"/>
    <property type="project" value="InterPro"/>
</dbReference>
<dbReference type="RefSeq" id="WP_016444445.1">
    <property type="nucleotide sequence ID" value="NZ_KE150266.1"/>
</dbReference>
<name>A0A9W5RF77_9ACTO</name>
<accession>A0A9W5RF77</accession>
<feature type="domain" description="ParB-like N-terminal" evidence="4">
    <location>
        <begin position="217"/>
        <end position="327"/>
    </location>
</feature>
<evidence type="ECO:0000256" key="1">
    <source>
        <dbReference type="ARBA" id="ARBA00006295"/>
    </source>
</evidence>
<evidence type="ECO:0000313" key="5">
    <source>
        <dbReference type="EMBL" id="EPD31334.1"/>
    </source>
</evidence>
<comment type="caution">
    <text evidence="5">The sequence shown here is derived from an EMBL/GenBank/DDBJ whole genome shotgun (WGS) entry which is preliminary data.</text>
</comment>
<dbReference type="CDD" id="cd16393">
    <property type="entry name" value="SPO0J_N"/>
    <property type="match status" value="1"/>
</dbReference>
<protein>
    <submittedName>
        <fullName evidence="5">ParB-like partition protein</fullName>
    </submittedName>
</protein>
<feature type="region of interest" description="Disordered" evidence="3">
    <location>
        <begin position="24"/>
        <end position="204"/>
    </location>
</feature>
<evidence type="ECO:0000313" key="6">
    <source>
        <dbReference type="Proteomes" id="UP000014387"/>
    </source>
</evidence>
<dbReference type="SMART" id="SM00470">
    <property type="entry name" value="ParB"/>
    <property type="match status" value="1"/>
</dbReference>
<feature type="compositionally biased region" description="Basic and acidic residues" evidence="3">
    <location>
        <begin position="24"/>
        <end position="35"/>
    </location>
</feature>
<evidence type="ECO:0000259" key="4">
    <source>
        <dbReference type="SMART" id="SM00470"/>
    </source>
</evidence>
<reference evidence="5 6" key="1">
    <citation type="submission" date="2013-05" db="EMBL/GenBank/DDBJ databases">
        <title>The Genome Sequence of Actinomyces europaeus ACS-120-V-COL10B.</title>
        <authorList>
            <consortium name="The Broad Institute Genomics Platform"/>
            <person name="Earl A."/>
            <person name="Ward D."/>
            <person name="Feldgarden M."/>
            <person name="Gevers D."/>
            <person name="Saerens B."/>
            <person name="Vaneechoutte M."/>
            <person name="Walker B."/>
            <person name="Young S."/>
            <person name="Zeng Q."/>
            <person name="Gargeya S."/>
            <person name="Fitzgerald M."/>
            <person name="Haas B."/>
            <person name="Abouelleil A."/>
            <person name="Allen A.W."/>
            <person name="Alvarado L."/>
            <person name="Arachchi H.M."/>
            <person name="Berlin A.M."/>
            <person name="Chapman S.B."/>
            <person name="Gainer-Dewar J."/>
            <person name="Goldberg J."/>
            <person name="Griggs A."/>
            <person name="Gujja S."/>
            <person name="Hansen M."/>
            <person name="Howarth C."/>
            <person name="Imamovic A."/>
            <person name="Ireland A."/>
            <person name="Larimer J."/>
            <person name="McCowan C."/>
            <person name="Murphy C."/>
            <person name="Pearson M."/>
            <person name="Poon T.W."/>
            <person name="Priest M."/>
            <person name="Roberts A."/>
            <person name="Saif S."/>
            <person name="Shea T."/>
            <person name="Sisk P."/>
            <person name="Sykes S."/>
            <person name="Wortman J."/>
            <person name="Nusbaum C."/>
            <person name="Birren B."/>
        </authorList>
    </citation>
    <scope>NUCLEOTIDE SEQUENCE [LARGE SCALE GENOMIC DNA]</scope>
    <source>
        <strain evidence="5 6">ACS-120-V-Col10b</strain>
    </source>
</reference>
<dbReference type="FunFam" id="1.10.10.2830:FF:000001">
    <property type="entry name" value="Chromosome partitioning protein ParB"/>
    <property type="match status" value="1"/>
</dbReference>
<dbReference type="InterPro" id="IPR041468">
    <property type="entry name" value="HTH_ParB/Spo0J"/>
</dbReference>
<dbReference type="GO" id="GO:0005694">
    <property type="term" value="C:chromosome"/>
    <property type="evidence" value="ECO:0007669"/>
    <property type="project" value="TreeGrafter"/>
</dbReference>
<dbReference type="Pfam" id="PF17762">
    <property type="entry name" value="HTH_ParB"/>
    <property type="match status" value="1"/>
</dbReference>
<dbReference type="PANTHER" id="PTHR33375">
    <property type="entry name" value="CHROMOSOME-PARTITIONING PROTEIN PARB-RELATED"/>
    <property type="match status" value="1"/>
</dbReference>
<comment type="similarity">
    <text evidence="1">Belongs to the ParB family.</text>
</comment>
<dbReference type="InterPro" id="IPR036086">
    <property type="entry name" value="ParB/Sulfiredoxin_sf"/>
</dbReference>
<dbReference type="InterPro" id="IPR050336">
    <property type="entry name" value="Chromosome_partition/occlusion"/>
</dbReference>
<dbReference type="InterPro" id="IPR004437">
    <property type="entry name" value="ParB/RepB/Spo0J"/>
</dbReference>
<dbReference type="Gene3D" id="1.10.10.2830">
    <property type="match status" value="1"/>
</dbReference>
<dbReference type="Pfam" id="PF02195">
    <property type="entry name" value="ParB_N"/>
    <property type="match status" value="1"/>
</dbReference>
<dbReference type="Gene3D" id="3.90.1530.30">
    <property type="match status" value="1"/>
</dbReference>
<dbReference type="GO" id="GO:0007059">
    <property type="term" value="P:chromosome segregation"/>
    <property type="evidence" value="ECO:0007669"/>
    <property type="project" value="UniProtKB-KW"/>
</dbReference>
<dbReference type="AlphaFoldDB" id="A0A9W5RF77"/>